<organism evidence="1 2">
    <name type="scientific">Aquilegia coerulea</name>
    <name type="common">Rocky mountain columbine</name>
    <dbReference type="NCBI Taxonomy" id="218851"/>
    <lineage>
        <taxon>Eukaryota</taxon>
        <taxon>Viridiplantae</taxon>
        <taxon>Streptophyta</taxon>
        <taxon>Embryophyta</taxon>
        <taxon>Tracheophyta</taxon>
        <taxon>Spermatophyta</taxon>
        <taxon>Magnoliopsida</taxon>
        <taxon>Ranunculales</taxon>
        <taxon>Ranunculaceae</taxon>
        <taxon>Thalictroideae</taxon>
        <taxon>Aquilegia</taxon>
    </lineage>
</organism>
<reference evidence="1 2" key="1">
    <citation type="submission" date="2017-09" db="EMBL/GenBank/DDBJ databases">
        <title>WGS assembly of Aquilegia coerulea Goldsmith.</title>
        <authorList>
            <person name="Hodges S."/>
            <person name="Kramer E."/>
            <person name="Nordborg M."/>
            <person name="Tomkins J."/>
            <person name="Borevitz J."/>
            <person name="Derieg N."/>
            <person name="Yan J."/>
            <person name="Mihaltcheva S."/>
            <person name="Hayes R.D."/>
            <person name="Rokhsar D."/>
        </authorList>
    </citation>
    <scope>NUCLEOTIDE SEQUENCE [LARGE SCALE GENOMIC DNA]</scope>
    <source>
        <strain evidence="2">cv. Goldsmith</strain>
    </source>
</reference>
<keyword evidence="2" id="KW-1185">Reference proteome</keyword>
<protein>
    <submittedName>
        <fullName evidence="1">Uncharacterized protein</fullName>
    </submittedName>
</protein>
<sequence>MERRSVGPDIGARRRSSQSNLYIIYNCLHEYQLPLNLLPQVIKVSRNSKWSVISPPVHCMGKITNQIRHKGFCTLCNQGYESTSPLLNQGPVY</sequence>
<evidence type="ECO:0000313" key="1">
    <source>
        <dbReference type="EMBL" id="PIA52679.1"/>
    </source>
</evidence>
<accession>A0A2G5EA80</accession>
<name>A0A2G5EA80_AQUCA</name>
<dbReference type="InParanoid" id="A0A2G5EA80"/>
<dbReference type="AlphaFoldDB" id="A0A2G5EA80"/>
<proteinExistence type="predicted"/>
<gene>
    <name evidence="1" type="ORF">AQUCO_01000505v1</name>
</gene>
<dbReference type="EMBL" id="KZ305027">
    <property type="protein sequence ID" value="PIA52679.1"/>
    <property type="molecule type" value="Genomic_DNA"/>
</dbReference>
<evidence type="ECO:0000313" key="2">
    <source>
        <dbReference type="Proteomes" id="UP000230069"/>
    </source>
</evidence>
<dbReference type="Proteomes" id="UP000230069">
    <property type="component" value="Unassembled WGS sequence"/>
</dbReference>